<evidence type="ECO:0000313" key="4">
    <source>
        <dbReference type="Proteomes" id="UP001242480"/>
    </source>
</evidence>
<dbReference type="InterPro" id="IPR013538">
    <property type="entry name" value="ASHA1/2-like_C"/>
</dbReference>
<dbReference type="SMART" id="SM00418">
    <property type="entry name" value="HTH_ARSR"/>
    <property type="match status" value="1"/>
</dbReference>
<sequence length="253" mass="28117">MDEVFKALADPRRRELLDRLRRADGLTLGQLCTGLALTRQAVSRHLAQLEAANLIVTVWRGREKLHHLNPVPIGEIYSRWIGRYETHRVAALLDLKAALEERPMSETGESFAYSIFIDAAPERIFQALTDGAFTRQYWAGRRIASDWTVGSPVHFYIEDSEDFDISGTVLDYAPPTRLSYSWRKPAEPEAAASTVVFELLPFGGSVQLKITHAPLPSDSTARTGWVAILSSLKSLLEAGKPLAATALFRKPCA</sequence>
<dbReference type="InterPro" id="IPR036388">
    <property type="entry name" value="WH-like_DNA-bd_sf"/>
</dbReference>
<dbReference type="Pfam" id="PF12840">
    <property type="entry name" value="HTH_20"/>
    <property type="match status" value="1"/>
</dbReference>
<name>A0ABU0J850_9HYPH</name>
<comment type="caution">
    <text evidence="3">The sequence shown here is derived from an EMBL/GenBank/DDBJ whole genome shotgun (WGS) entry which is preliminary data.</text>
</comment>
<protein>
    <submittedName>
        <fullName evidence="3">Uncharacterized protein YndB with AHSA1/START domain/DNA-binding transcriptional ArsR family regulator</fullName>
    </submittedName>
</protein>
<dbReference type="PROSITE" id="PS50987">
    <property type="entry name" value="HTH_ARSR_2"/>
    <property type="match status" value="1"/>
</dbReference>
<dbReference type="Pfam" id="PF08327">
    <property type="entry name" value="AHSA1"/>
    <property type="match status" value="1"/>
</dbReference>
<reference evidence="3 4" key="1">
    <citation type="submission" date="2023-07" db="EMBL/GenBank/DDBJ databases">
        <title>Genomic Encyclopedia of Type Strains, Phase IV (KMG-IV): sequencing the most valuable type-strain genomes for metagenomic binning, comparative biology and taxonomic classification.</title>
        <authorList>
            <person name="Goeker M."/>
        </authorList>
    </citation>
    <scope>NUCLEOTIDE SEQUENCE [LARGE SCALE GENOMIC DNA]</scope>
    <source>
        <strain evidence="3 4">DSM 19619</strain>
    </source>
</reference>
<accession>A0ABU0J850</accession>
<keyword evidence="4" id="KW-1185">Reference proteome</keyword>
<dbReference type="Proteomes" id="UP001242480">
    <property type="component" value="Unassembled WGS sequence"/>
</dbReference>
<dbReference type="EMBL" id="JAUSVX010000003">
    <property type="protein sequence ID" value="MDQ0469439.1"/>
    <property type="molecule type" value="Genomic_DNA"/>
</dbReference>
<dbReference type="Gene3D" id="3.30.530.20">
    <property type="match status" value="1"/>
</dbReference>
<evidence type="ECO:0000259" key="2">
    <source>
        <dbReference type="PROSITE" id="PS50987"/>
    </source>
</evidence>
<dbReference type="NCBIfam" id="NF033788">
    <property type="entry name" value="HTH_metalloreg"/>
    <property type="match status" value="1"/>
</dbReference>
<proteinExistence type="inferred from homology"/>
<dbReference type="Gene3D" id="1.10.10.10">
    <property type="entry name" value="Winged helix-like DNA-binding domain superfamily/Winged helix DNA-binding domain"/>
    <property type="match status" value="1"/>
</dbReference>
<dbReference type="SUPFAM" id="SSF46785">
    <property type="entry name" value="Winged helix' DNA-binding domain"/>
    <property type="match status" value="1"/>
</dbReference>
<dbReference type="InterPro" id="IPR023393">
    <property type="entry name" value="START-like_dom_sf"/>
</dbReference>
<dbReference type="CDD" id="cd08893">
    <property type="entry name" value="SRPBCC_CalC_Aha1-like_GntR-HTH"/>
    <property type="match status" value="1"/>
</dbReference>
<dbReference type="SUPFAM" id="SSF55961">
    <property type="entry name" value="Bet v1-like"/>
    <property type="match status" value="1"/>
</dbReference>
<dbReference type="CDD" id="cd00090">
    <property type="entry name" value="HTH_ARSR"/>
    <property type="match status" value="1"/>
</dbReference>
<evidence type="ECO:0000256" key="1">
    <source>
        <dbReference type="ARBA" id="ARBA00006817"/>
    </source>
</evidence>
<gene>
    <name evidence="3" type="ORF">QO011_002450</name>
</gene>
<evidence type="ECO:0000313" key="3">
    <source>
        <dbReference type="EMBL" id="MDQ0469439.1"/>
    </source>
</evidence>
<dbReference type="InterPro" id="IPR011991">
    <property type="entry name" value="ArsR-like_HTH"/>
</dbReference>
<organism evidence="3 4">
    <name type="scientific">Labrys wisconsinensis</name>
    <dbReference type="NCBI Taxonomy" id="425677"/>
    <lineage>
        <taxon>Bacteria</taxon>
        <taxon>Pseudomonadati</taxon>
        <taxon>Pseudomonadota</taxon>
        <taxon>Alphaproteobacteria</taxon>
        <taxon>Hyphomicrobiales</taxon>
        <taxon>Xanthobacteraceae</taxon>
        <taxon>Labrys</taxon>
    </lineage>
</organism>
<dbReference type="PANTHER" id="PTHR38600:SF1">
    <property type="entry name" value="TRANSCRIPTIONAL REGULATORY PROTEIN"/>
    <property type="match status" value="1"/>
</dbReference>
<dbReference type="PANTHER" id="PTHR38600">
    <property type="entry name" value="TRANSCRIPTIONAL REGULATORY PROTEIN"/>
    <property type="match status" value="1"/>
</dbReference>
<dbReference type="InterPro" id="IPR036390">
    <property type="entry name" value="WH_DNA-bd_sf"/>
</dbReference>
<comment type="similarity">
    <text evidence="1">Belongs to the AHA1 family.</text>
</comment>
<dbReference type="InterPro" id="IPR001845">
    <property type="entry name" value="HTH_ArsR_DNA-bd_dom"/>
</dbReference>
<dbReference type="RefSeq" id="WP_307272159.1">
    <property type="nucleotide sequence ID" value="NZ_JAUSVX010000003.1"/>
</dbReference>
<feature type="domain" description="HTH arsR-type" evidence="2">
    <location>
        <begin position="1"/>
        <end position="88"/>
    </location>
</feature>